<dbReference type="STRING" id="686832.A0A0C3CGF7"/>
<reference evidence="2 3" key="1">
    <citation type="submission" date="2014-04" db="EMBL/GenBank/DDBJ databases">
        <authorList>
            <consortium name="DOE Joint Genome Institute"/>
            <person name="Kuo A."/>
            <person name="Gay G."/>
            <person name="Dore J."/>
            <person name="Kohler A."/>
            <person name="Nagy L.G."/>
            <person name="Floudas D."/>
            <person name="Copeland A."/>
            <person name="Barry K.W."/>
            <person name="Cichocki N."/>
            <person name="Veneault-Fourrey C."/>
            <person name="LaButti K."/>
            <person name="Lindquist E.A."/>
            <person name="Lipzen A."/>
            <person name="Lundell T."/>
            <person name="Morin E."/>
            <person name="Murat C."/>
            <person name="Sun H."/>
            <person name="Tunlid A."/>
            <person name="Henrissat B."/>
            <person name="Grigoriev I.V."/>
            <person name="Hibbett D.S."/>
            <person name="Martin F."/>
            <person name="Nordberg H.P."/>
            <person name="Cantor M.N."/>
            <person name="Hua S.X."/>
        </authorList>
    </citation>
    <scope>NUCLEOTIDE SEQUENCE [LARGE SCALE GENOMIC DNA]</scope>
    <source>
        <strain evidence="3">h7</strain>
    </source>
</reference>
<feature type="compositionally biased region" description="Acidic residues" evidence="1">
    <location>
        <begin position="581"/>
        <end position="627"/>
    </location>
</feature>
<dbReference type="HOGENOM" id="CLU_002498_9_3_1"/>
<gene>
    <name evidence="2" type="ORF">M413DRAFT_70204</name>
</gene>
<keyword evidence="3" id="KW-1185">Reference proteome</keyword>
<feature type="region of interest" description="Disordered" evidence="1">
    <location>
        <begin position="538"/>
        <end position="627"/>
    </location>
</feature>
<feature type="compositionally biased region" description="Basic and acidic residues" evidence="1">
    <location>
        <begin position="571"/>
        <end position="580"/>
    </location>
</feature>
<sequence>MLVVDFMHEFELGVWKSFFTHLIRILYAAQPDGSLVETLNERYRQISTFGSSTIRRFSNNASEMKKLAARDFEDLLQCAVPVFEGLLAEPHNTHLMKLLHRMAEWHSFAKLRLHTESTLSYLEALTRELGQRMRQFRDETCYHFETRELPRETEARKRRQQTNAKGKQPEYGSGARKLKVLNLFIYKWHALGDYVRTIRLFGGTDGYSTQLGELAHRVVKRLYGQTNKRKAVGQIAKRWRRLENAQKAYQRRLLREHKLGFTLRSTPTKEKGITTPEDEGDPELRYHMSGSKNQNFDVFALVRKKAQDPAYKKFLPKLQDHLLGRLIDRSFDGDAHDEFSDTDRNSVRILGNKIYTVKTCQLHYTTYDLQRKYDTVNSTSHPDIMVRSPETGVNASPYWYARVLGVYHTNVWTSHPAVKNGGDVRRMDFLWVRWFGEEPGYRYGFREARLPKVGFVESSDDYAFGFLDPKHVIRGCHLVPAFHGGRTSELLPVTQSDARVLEGSVVDDWETFYVNVFADRDLVMRHFGGGVGHVKNTLPTADSLSDTDMDIDEDEEGPLNEMESSLAEVDVLMRPELDPHEVDEEVPEAEQEDLEEDEDLNTWDDDDDVANEEEAAGSDDDGGYASL</sequence>
<accession>A0A0C3CGF7</accession>
<dbReference type="AlphaFoldDB" id="A0A0C3CGF7"/>
<evidence type="ECO:0000313" key="2">
    <source>
        <dbReference type="EMBL" id="KIM42671.1"/>
    </source>
</evidence>
<dbReference type="EMBL" id="KN831777">
    <property type="protein sequence ID" value="KIM42671.1"/>
    <property type="molecule type" value="Genomic_DNA"/>
</dbReference>
<feature type="compositionally biased region" description="Acidic residues" evidence="1">
    <location>
        <begin position="545"/>
        <end position="558"/>
    </location>
</feature>
<proteinExistence type="predicted"/>
<evidence type="ECO:0000256" key="1">
    <source>
        <dbReference type="SAM" id="MobiDB-lite"/>
    </source>
</evidence>
<evidence type="ECO:0000313" key="3">
    <source>
        <dbReference type="Proteomes" id="UP000053424"/>
    </source>
</evidence>
<organism evidence="2 3">
    <name type="scientific">Hebeloma cylindrosporum</name>
    <dbReference type="NCBI Taxonomy" id="76867"/>
    <lineage>
        <taxon>Eukaryota</taxon>
        <taxon>Fungi</taxon>
        <taxon>Dikarya</taxon>
        <taxon>Basidiomycota</taxon>
        <taxon>Agaricomycotina</taxon>
        <taxon>Agaricomycetes</taxon>
        <taxon>Agaricomycetidae</taxon>
        <taxon>Agaricales</taxon>
        <taxon>Agaricineae</taxon>
        <taxon>Hymenogastraceae</taxon>
        <taxon>Hebeloma</taxon>
    </lineage>
</organism>
<dbReference type="Proteomes" id="UP000053424">
    <property type="component" value="Unassembled WGS sequence"/>
</dbReference>
<reference evidence="3" key="2">
    <citation type="submission" date="2015-01" db="EMBL/GenBank/DDBJ databases">
        <title>Evolutionary Origins and Diversification of the Mycorrhizal Mutualists.</title>
        <authorList>
            <consortium name="DOE Joint Genome Institute"/>
            <consortium name="Mycorrhizal Genomics Consortium"/>
            <person name="Kohler A."/>
            <person name="Kuo A."/>
            <person name="Nagy L.G."/>
            <person name="Floudas D."/>
            <person name="Copeland A."/>
            <person name="Barry K.W."/>
            <person name="Cichocki N."/>
            <person name="Veneault-Fourrey C."/>
            <person name="LaButti K."/>
            <person name="Lindquist E.A."/>
            <person name="Lipzen A."/>
            <person name="Lundell T."/>
            <person name="Morin E."/>
            <person name="Murat C."/>
            <person name="Riley R."/>
            <person name="Ohm R."/>
            <person name="Sun H."/>
            <person name="Tunlid A."/>
            <person name="Henrissat B."/>
            <person name="Grigoriev I.V."/>
            <person name="Hibbett D.S."/>
            <person name="Martin F."/>
        </authorList>
    </citation>
    <scope>NUCLEOTIDE SEQUENCE [LARGE SCALE GENOMIC DNA]</scope>
    <source>
        <strain evidence="3">h7</strain>
    </source>
</reference>
<name>A0A0C3CGF7_HEBCY</name>
<dbReference type="OrthoDB" id="3183767at2759"/>
<feature type="region of interest" description="Disordered" evidence="1">
    <location>
        <begin position="147"/>
        <end position="171"/>
    </location>
</feature>
<protein>
    <submittedName>
        <fullName evidence="2">Uncharacterized protein</fullName>
    </submittedName>
</protein>